<reference evidence="2" key="1">
    <citation type="submission" date="2020-08" db="EMBL/GenBank/DDBJ databases">
        <title>Paracoccus amoyensis sp. nov., isolated from the surface seawater at coast of Xiamen, Fujian.</title>
        <authorList>
            <person name="Lyu L."/>
        </authorList>
    </citation>
    <scope>NUCLEOTIDE SEQUENCE</scope>
    <source>
        <strain evidence="2">11-3</strain>
    </source>
</reference>
<name>A0A926GAT2_9RHOB</name>
<feature type="transmembrane region" description="Helical" evidence="1">
    <location>
        <begin position="114"/>
        <end position="133"/>
    </location>
</feature>
<dbReference type="GO" id="GO:0005886">
    <property type="term" value="C:plasma membrane"/>
    <property type="evidence" value="ECO:0007669"/>
    <property type="project" value="TreeGrafter"/>
</dbReference>
<protein>
    <submittedName>
        <fullName evidence="2">DUF308 domain-containing protein</fullName>
    </submittedName>
</protein>
<proteinExistence type="predicted"/>
<keyword evidence="1" id="KW-1133">Transmembrane helix</keyword>
<dbReference type="InterPro" id="IPR005325">
    <property type="entry name" value="DUF308_memb"/>
</dbReference>
<dbReference type="Proteomes" id="UP000608594">
    <property type="component" value="Unassembled WGS sequence"/>
</dbReference>
<dbReference type="PANTHER" id="PTHR34989">
    <property type="entry name" value="PROTEIN HDED"/>
    <property type="match status" value="1"/>
</dbReference>
<feature type="transmembrane region" description="Helical" evidence="1">
    <location>
        <begin position="35"/>
        <end position="53"/>
    </location>
</feature>
<accession>A0A926GAT2</accession>
<evidence type="ECO:0000256" key="1">
    <source>
        <dbReference type="SAM" id="Phobius"/>
    </source>
</evidence>
<keyword evidence="1" id="KW-0472">Membrane</keyword>
<evidence type="ECO:0000313" key="2">
    <source>
        <dbReference type="EMBL" id="MBC9246531.1"/>
    </source>
</evidence>
<keyword evidence="1" id="KW-0812">Transmembrane</keyword>
<dbReference type="EMBL" id="JACOQL010000002">
    <property type="protein sequence ID" value="MBC9246531.1"/>
    <property type="molecule type" value="Genomic_DNA"/>
</dbReference>
<sequence>MSSRILWIIMGVIAIIAGIFALANPLAATLTAEQLAGWAFLIVGILDLIATFRSSDEGKIWGILLGIAYIILGIALLANPFQGIIALTVMVGVILLVSGVTKLIWSFGLRGTNSFWLVLLSGLLSLLLAIMIFGNFPAAALSILGILLAIELISSGVSMIALSSVVAADRRAY</sequence>
<dbReference type="Pfam" id="PF03729">
    <property type="entry name" value="DUF308"/>
    <property type="match status" value="1"/>
</dbReference>
<dbReference type="RefSeq" id="WP_187793009.1">
    <property type="nucleotide sequence ID" value="NZ_JACOQL010000002.1"/>
</dbReference>
<organism evidence="2 3">
    <name type="scientific">Paracoccus amoyensis</name>
    <dbReference type="NCBI Taxonomy" id="2760093"/>
    <lineage>
        <taxon>Bacteria</taxon>
        <taxon>Pseudomonadati</taxon>
        <taxon>Pseudomonadota</taxon>
        <taxon>Alphaproteobacteria</taxon>
        <taxon>Rhodobacterales</taxon>
        <taxon>Paracoccaceae</taxon>
        <taxon>Paracoccus</taxon>
    </lineage>
</organism>
<comment type="caution">
    <text evidence="2">The sequence shown here is derived from an EMBL/GenBank/DDBJ whole genome shotgun (WGS) entry which is preliminary data.</text>
</comment>
<feature type="transmembrane region" description="Helical" evidence="1">
    <location>
        <begin position="60"/>
        <end position="78"/>
    </location>
</feature>
<dbReference type="InterPro" id="IPR052712">
    <property type="entry name" value="Acid_resist_chaperone_HdeD"/>
</dbReference>
<feature type="transmembrane region" description="Helical" evidence="1">
    <location>
        <begin position="5"/>
        <end position="23"/>
    </location>
</feature>
<gene>
    <name evidence="2" type="ORF">H4P12_07355</name>
</gene>
<keyword evidence="3" id="KW-1185">Reference proteome</keyword>
<dbReference type="PANTHER" id="PTHR34989:SF1">
    <property type="entry name" value="PROTEIN HDED"/>
    <property type="match status" value="1"/>
</dbReference>
<feature type="transmembrane region" description="Helical" evidence="1">
    <location>
        <begin position="139"/>
        <end position="168"/>
    </location>
</feature>
<feature type="transmembrane region" description="Helical" evidence="1">
    <location>
        <begin position="84"/>
        <end position="105"/>
    </location>
</feature>
<dbReference type="AlphaFoldDB" id="A0A926GAT2"/>
<evidence type="ECO:0000313" key="3">
    <source>
        <dbReference type="Proteomes" id="UP000608594"/>
    </source>
</evidence>